<dbReference type="Proteomes" id="UP000680365">
    <property type="component" value="Unassembled WGS sequence"/>
</dbReference>
<gene>
    <name evidence="2" type="ORF">VAMP_348n1</name>
</gene>
<comment type="caution">
    <text evidence="2">The sequence shown here is derived from an EMBL/GenBank/DDBJ whole genome shotgun (WGS) entry which is preliminary data.</text>
</comment>
<organism evidence="2 3">
    <name type="scientific">Candidatus Vampirococcus lugosii</name>
    <dbReference type="NCBI Taxonomy" id="2789015"/>
    <lineage>
        <taxon>Bacteria</taxon>
        <taxon>Candidatus Absconditibacteriota</taxon>
        <taxon>Vampirococcus</taxon>
    </lineage>
</organism>
<feature type="region of interest" description="Disordered" evidence="1">
    <location>
        <begin position="1"/>
        <end position="81"/>
    </location>
</feature>
<dbReference type="EMBL" id="JAEDAM010000080">
    <property type="protein sequence ID" value="MBS8122370.1"/>
    <property type="molecule type" value="Genomic_DNA"/>
</dbReference>
<dbReference type="Pfam" id="PF13644">
    <property type="entry name" value="DKNYY"/>
    <property type="match status" value="3"/>
</dbReference>
<feature type="non-terminal residue" evidence="2">
    <location>
        <position position="1"/>
    </location>
</feature>
<sequence length="653" mass="77202">EEIGKIEKENVEIGQIEKNKEEGEFEEEKKNENLKEINENEEDEENIEDNEKIESSEKENQEEKEIEEKKEEKQVFEINKEETGENSFHITGKVNKDFEEIKVIWTDYNGDTSDSYTLDSYEPEKGTFEYNIKVDFENINIQENTYTFIGVKEDGEEIREELIIDVGGEMEKYCMKAFGGYCYRRDLIYVYFDLEKIEGSDLETFKIISQEEDDFLLFNYAKDKYNVYYKGENIEGADIDSFEYLENQYFRDKNNVYYKGEIIELTDSETFQIIDCYNYGIGNSCYWKNGNNIYVGFNEVKGIDLDSFEYINYGYIKDKNNIYYKGEIIEGVDSKTFEILGCFDMGIEGISCYSRDKNNIYYRGKKIIGSDPETFEVLGNGYARDKNTYYKYGKKIDEKYTGGYHERNGYLYYNEEVVKIPWNEDPEDVKEGESIVWTDPNRFEYIGNAYGIDEYYVYYRGNPIKTSDVDTFGRIDSSNYFKDKNNVYYIGEIEGADPETFEVFECFINPCYAKDKHHVYYEGEAIKIPWNEDSENIQEGYSVVWTDPREFEYLGLGLGRDENHIYYNGIPSRALEPDKVNKNDIYVRLNFLPGTKIYRENDLFVYHGRDKIIGSDPETFEIFKEDSDYAKDKYNVYYEGKIQEDKDPETFEP</sequence>
<feature type="compositionally biased region" description="Basic and acidic residues" evidence="1">
    <location>
        <begin position="1"/>
        <end position="38"/>
    </location>
</feature>
<accession>A0ABS5QMF1</accession>
<proteinExistence type="predicted"/>
<name>A0ABS5QMF1_9BACT</name>
<evidence type="ECO:0000256" key="1">
    <source>
        <dbReference type="SAM" id="MobiDB-lite"/>
    </source>
</evidence>
<feature type="compositionally biased region" description="Acidic residues" evidence="1">
    <location>
        <begin position="39"/>
        <end position="48"/>
    </location>
</feature>
<evidence type="ECO:0000313" key="3">
    <source>
        <dbReference type="Proteomes" id="UP000680365"/>
    </source>
</evidence>
<dbReference type="RefSeq" id="WP_213349803.1">
    <property type="nucleotide sequence ID" value="NZ_JAEDAM010000080.1"/>
</dbReference>
<evidence type="ECO:0000313" key="2">
    <source>
        <dbReference type="EMBL" id="MBS8122370.1"/>
    </source>
</evidence>
<reference evidence="2 3" key="1">
    <citation type="journal article" date="2021" name="Nat. Commun.">
        <title>Reductive evolution and unique predatory mode in the CPR bacterium Vampirococcus lugosii.</title>
        <authorList>
            <person name="Moreira D."/>
            <person name="Zivanovic Y."/>
            <person name="Lopez-Archilla A.I."/>
            <person name="Iniesto M."/>
            <person name="Lopez-Garcia P."/>
        </authorList>
    </citation>
    <scope>NUCLEOTIDE SEQUENCE [LARGE SCALE GENOMIC DNA]</scope>
    <source>
        <strain evidence="2">Chiprana</strain>
    </source>
</reference>
<keyword evidence="3" id="KW-1185">Reference proteome</keyword>
<feature type="compositionally biased region" description="Basic and acidic residues" evidence="1">
    <location>
        <begin position="49"/>
        <end position="81"/>
    </location>
</feature>
<protein>
    <submittedName>
        <fullName evidence="2">Membrane protein</fullName>
    </submittedName>
</protein>
<dbReference type="InterPro" id="IPR027375">
    <property type="entry name" value="DKNYY"/>
</dbReference>